<sequence>MSNAIMSLETIFRTEDSSAYIDRVVGIIERSGVKYVVGPLDTTMEGDLAQLLDIVKQVNIELGTIGAGVSISSQIKIHYDPKGISIAGLTERYM</sequence>
<comment type="similarity">
    <text evidence="1">Belongs to the UPF0045 family.</text>
</comment>
<dbReference type="InterPro" id="IPR002767">
    <property type="entry name" value="Thiamine_BP"/>
</dbReference>
<dbReference type="EMBL" id="JBHUHO010000014">
    <property type="protein sequence ID" value="MFD2115251.1"/>
    <property type="molecule type" value="Genomic_DNA"/>
</dbReference>
<evidence type="ECO:0000259" key="2">
    <source>
        <dbReference type="Pfam" id="PF01910"/>
    </source>
</evidence>
<comment type="caution">
    <text evidence="3">The sequence shown here is derived from an EMBL/GenBank/DDBJ whole genome shotgun (WGS) entry which is preliminary data.</text>
</comment>
<reference evidence="4" key="1">
    <citation type="journal article" date="2019" name="Int. J. Syst. Evol. Microbiol.">
        <title>The Global Catalogue of Microorganisms (GCM) 10K type strain sequencing project: providing services to taxonomists for standard genome sequencing and annotation.</title>
        <authorList>
            <consortium name="The Broad Institute Genomics Platform"/>
            <consortium name="The Broad Institute Genome Sequencing Center for Infectious Disease"/>
            <person name="Wu L."/>
            <person name="Ma J."/>
        </authorList>
    </citation>
    <scope>NUCLEOTIDE SEQUENCE [LARGE SCALE GENOMIC DNA]</scope>
    <source>
        <strain evidence="4">GH52</strain>
    </source>
</reference>
<protein>
    <submittedName>
        <fullName evidence="3">MTH1187 family thiamine-binding protein</fullName>
    </submittedName>
</protein>
<feature type="domain" description="Thiamine-binding protein" evidence="2">
    <location>
        <begin position="14"/>
        <end position="83"/>
    </location>
</feature>
<dbReference type="SUPFAM" id="SSF89957">
    <property type="entry name" value="MTH1187/YkoF-like"/>
    <property type="match status" value="1"/>
</dbReference>
<evidence type="ECO:0000313" key="3">
    <source>
        <dbReference type="EMBL" id="MFD2115251.1"/>
    </source>
</evidence>
<dbReference type="Pfam" id="PF01910">
    <property type="entry name" value="Thiamine_BP"/>
    <property type="match status" value="1"/>
</dbReference>
<dbReference type="InterPro" id="IPR051614">
    <property type="entry name" value="UPF0045_domain"/>
</dbReference>
<evidence type="ECO:0000256" key="1">
    <source>
        <dbReference type="ARBA" id="ARBA00010272"/>
    </source>
</evidence>
<name>A0ABW4YHR3_9BACL</name>
<dbReference type="Gene3D" id="3.30.70.930">
    <property type="match status" value="1"/>
</dbReference>
<dbReference type="InterPro" id="IPR029756">
    <property type="entry name" value="MTH1187/YkoF-like"/>
</dbReference>
<accession>A0ABW4YHR3</accession>
<proteinExistence type="inferred from homology"/>
<gene>
    <name evidence="3" type="ORF">ACFSJH_05820</name>
</gene>
<dbReference type="RefSeq" id="WP_377770281.1">
    <property type="nucleotide sequence ID" value="NZ_JBHUHO010000014.1"/>
</dbReference>
<keyword evidence="4" id="KW-1185">Reference proteome</keyword>
<dbReference type="PANTHER" id="PTHR33777:SF1">
    <property type="entry name" value="UPF0045 PROTEIN ECM15"/>
    <property type="match status" value="1"/>
</dbReference>
<evidence type="ECO:0000313" key="4">
    <source>
        <dbReference type="Proteomes" id="UP001597362"/>
    </source>
</evidence>
<organism evidence="3 4">
    <name type="scientific">Paenibacillus yanchengensis</name>
    <dbReference type="NCBI Taxonomy" id="2035833"/>
    <lineage>
        <taxon>Bacteria</taxon>
        <taxon>Bacillati</taxon>
        <taxon>Bacillota</taxon>
        <taxon>Bacilli</taxon>
        <taxon>Bacillales</taxon>
        <taxon>Paenibacillaceae</taxon>
        <taxon>Paenibacillus</taxon>
    </lineage>
</organism>
<dbReference type="PANTHER" id="PTHR33777">
    <property type="entry name" value="UPF0045 PROTEIN ECM15"/>
    <property type="match status" value="1"/>
</dbReference>
<dbReference type="Proteomes" id="UP001597362">
    <property type="component" value="Unassembled WGS sequence"/>
</dbReference>